<dbReference type="SMART" id="SM00421">
    <property type="entry name" value="HTH_LUXR"/>
    <property type="match status" value="1"/>
</dbReference>
<organism evidence="5 6">
    <name type="scientific">Phormidesmis priestleyi</name>
    <dbReference type="NCBI Taxonomy" id="268141"/>
    <lineage>
        <taxon>Bacteria</taxon>
        <taxon>Bacillati</taxon>
        <taxon>Cyanobacteriota</taxon>
        <taxon>Cyanophyceae</taxon>
        <taxon>Leptolyngbyales</taxon>
        <taxon>Leptolyngbyaceae</taxon>
        <taxon>Phormidesmis</taxon>
    </lineage>
</organism>
<protein>
    <recommendedName>
        <fullName evidence="4">HTH luxR-type domain-containing protein</fullName>
    </recommendedName>
</protein>
<dbReference type="PANTHER" id="PTHR44688:SF16">
    <property type="entry name" value="DNA-BINDING TRANSCRIPTIONAL ACTIVATOR DEVR_DOSR"/>
    <property type="match status" value="1"/>
</dbReference>
<dbReference type="EMBL" id="QBMP01000061">
    <property type="protein sequence ID" value="PZO56939.1"/>
    <property type="molecule type" value="Genomic_DNA"/>
</dbReference>
<dbReference type="SUPFAM" id="SSF46894">
    <property type="entry name" value="C-terminal effector domain of the bipartite response regulators"/>
    <property type="match status" value="1"/>
</dbReference>
<accession>A0A2W4XRA8</accession>
<dbReference type="Gene3D" id="1.10.10.10">
    <property type="entry name" value="Winged helix-like DNA-binding domain superfamily/Winged helix DNA-binding domain"/>
    <property type="match status" value="1"/>
</dbReference>
<evidence type="ECO:0000256" key="2">
    <source>
        <dbReference type="ARBA" id="ARBA00023125"/>
    </source>
</evidence>
<dbReference type="AlphaFoldDB" id="A0A2W4XRA8"/>
<sequence>MGEIEKINAPAQRICSLLKAKAEALPTEIWRVCQPVLPNLNLLTFQKNGLDADIILPNLGAIRIRVQNIQITQVPYLLIVLEDRQQSIYNKALSDAALLHLTERESEVWQLRLRGLDYSEISRALWISQNTVKKHIKNILSKQRSHQDDEEYALMA</sequence>
<name>A0A2W4XRA8_9CYAN</name>
<reference evidence="6" key="1">
    <citation type="submission" date="2018-04" db="EMBL/GenBank/DDBJ databases">
        <authorList>
            <person name="Cornet L."/>
        </authorList>
    </citation>
    <scope>NUCLEOTIDE SEQUENCE [LARGE SCALE GENOMIC DNA]</scope>
</reference>
<dbReference type="InterPro" id="IPR016032">
    <property type="entry name" value="Sig_transdc_resp-reg_C-effctor"/>
</dbReference>
<comment type="caution">
    <text evidence="5">The sequence shown here is derived from an EMBL/GenBank/DDBJ whole genome shotgun (WGS) entry which is preliminary data.</text>
</comment>
<dbReference type="GO" id="GO:0006355">
    <property type="term" value="P:regulation of DNA-templated transcription"/>
    <property type="evidence" value="ECO:0007669"/>
    <property type="project" value="InterPro"/>
</dbReference>
<dbReference type="PANTHER" id="PTHR44688">
    <property type="entry name" value="DNA-BINDING TRANSCRIPTIONAL ACTIVATOR DEVR_DOSR"/>
    <property type="match status" value="1"/>
</dbReference>
<proteinExistence type="predicted"/>
<evidence type="ECO:0000313" key="6">
    <source>
        <dbReference type="Proteomes" id="UP000249794"/>
    </source>
</evidence>
<gene>
    <name evidence="5" type="ORF">DCF15_07890</name>
</gene>
<evidence type="ECO:0000256" key="1">
    <source>
        <dbReference type="ARBA" id="ARBA00023015"/>
    </source>
</evidence>
<dbReference type="Proteomes" id="UP000249794">
    <property type="component" value="Unassembled WGS sequence"/>
</dbReference>
<dbReference type="InterPro" id="IPR000792">
    <property type="entry name" value="Tscrpt_reg_LuxR_C"/>
</dbReference>
<keyword evidence="1" id="KW-0805">Transcription regulation</keyword>
<evidence type="ECO:0000313" key="5">
    <source>
        <dbReference type="EMBL" id="PZO56939.1"/>
    </source>
</evidence>
<dbReference type="PROSITE" id="PS50043">
    <property type="entry name" value="HTH_LUXR_2"/>
    <property type="match status" value="1"/>
</dbReference>
<keyword evidence="2" id="KW-0238">DNA-binding</keyword>
<evidence type="ECO:0000256" key="3">
    <source>
        <dbReference type="ARBA" id="ARBA00023163"/>
    </source>
</evidence>
<dbReference type="Pfam" id="PF00196">
    <property type="entry name" value="GerE"/>
    <property type="match status" value="1"/>
</dbReference>
<dbReference type="InterPro" id="IPR036388">
    <property type="entry name" value="WH-like_DNA-bd_sf"/>
</dbReference>
<keyword evidence="3" id="KW-0804">Transcription</keyword>
<dbReference type="PROSITE" id="PS00622">
    <property type="entry name" value="HTH_LUXR_1"/>
    <property type="match status" value="1"/>
</dbReference>
<dbReference type="PRINTS" id="PR00038">
    <property type="entry name" value="HTHLUXR"/>
</dbReference>
<reference evidence="5 6" key="2">
    <citation type="submission" date="2018-06" db="EMBL/GenBank/DDBJ databases">
        <title>Metagenomic assembly of (sub)arctic Cyanobacteria and their associated microbiome from non-axenic cultures.</title>
        <authorList>
            <person name="Baurain D."/>
        </authorList>
    </citation>
    <scope>NUCLEOTIDE SEQUENCE [LARGE SCALE GENOMIC DNA]</scope>
    <source>
        <strain evidence="5">ULC027bin1</strain>
    </source>
</reference>
<evidence type="ECO:0000259" key="4">
    <source>
        <dbReference type="PROSITE" id="PS50043"/>
    </source>
</evidence>
<feature type="domain" description="HTH luxR-type" evidence="4">
    <location>
        <begin position="94"/>
        <end position="156"/>
    </location>
</feature>
<dbReference type="GO" id="GO:0003677">
    <property type="term" value="F:DNA binding"/>
    <property type="evidence" value="ECO:0007669"/>
    <property type="project" value="UniProtKB-KW"/>
</dbReference>